<comment type="caution">
    <text evidence="3">The sequence shown here is derived from an EMBL/GenBank/DDBJ whole genome shotgun (WGS) entry which is preliminary data.</text>
</comment>
<proteinExistence type="predicted"/>
<feature type="region of interest" description="Disordered" evidence="2">
    <location>
        <begin position="1"/>
        <end position="30"/>
    </location>
</feature>
<dbReference type="EMBL" id="RDRB01000010">
    <property type="protein sequence ID" value="ROT98042.1"/>
    <property type="molecule type" value="Genomic_DNA"/>
</dbReference>
<dbReference type="AlphaFoldDB" id="A0A3N2QS46"/>
<feature type="compositionally biased region" description="Low complexity" evidence="2">
    <location>
        <begin position="15"/>
        <end position="25"/>
    </location>
</feature>
<evidence type="ECO:0000313" key="3">
    <source>
        <dbReference type="EMBL" id="ROT98042.1"/>
    </source>
</evidence>
<dbReference type="InterPro" id="IPR037359">
    <property type="entry name" value="NST/OST"/>
</dbReference>
<dbReference type="PANTHER" id="PTHR10605">
    <property type="entry name" value="HEPARAN SULFATE SULFOTRANSFERASE"/>
    <property type="match status" value="1"/>
</dbReference>
<evidence type="ECO:0000256" key="2">
    <source>
        <dbReference type="SAM" id="MobiDB-lite"/>
    </source>
</evidence>
<dbReference type="InterPro" id="IPR027417">
    <property type="entry name" value="P-loop_NTPase"/>
</dbReference>
<gene>
    <name evidence="3" type="ORF">EAT49_17375</name>
</gene>
<protein>
    <submittedName>
        <fullName evidence="3">Sulfotransferase</fullName>
    </submittedName>
</protein>
<accession>A0A3N2QS46</accession>
<dbReference type="PANTHER" id="PTHR10605:SF56">
    <property type="entry name" value="BIFUNCTIONAL HEPARAN SULFATE N-DEACETYLASE_N-SULFOTRANSFERASE"/>
    <property type="match status" value="1"/>
</dbReference>
<sequence length="353" mass="39349">MDRCGRTPADPPPTRSTGSRPSSRPCLPASPMPRPNLFLIGAAKAGTTSLARFLAGLPGVALSPIKEPCHFCPDINAETAAEQHRQTRLRLDRYLAADIRPPLHLHPVPRRADYERLFDGTEKAQLRGECSTRYLPSRVAARAIHAYAPDARILVLLREPAARILSHYLMDWRTGVERRSLEACLCEEIALGSAARFSNCRMYLAQTDYAPMLARYRALFPAAQLGVYRFEDLVSDPDRNLSDLLRFLGIEHPSGALSLPMENASGQTARRPALDRALYLTGAKRHLERLVPLCLPLSWRRGLKRLYFTDTAHVAEQAGEAWRHLPEVRGLVEAYPMPETVVSRPVPALRQAG</sequence>
<organism evidence="3 4">
    <name type="scientific">Histidinibacterium lentulum</name>
    <dbReference type="NCBI Taxonomy" id="2480588"/>
    <lineage>
        <taxon>Bacteria</taxon>
        <taxon>Pseudomonadati</taxon>
        <taxon>Pseudomonadota</taxon>
        <taxon>Alphaproteobacteria</taxon>
        <taxon>Rhodobacterales</taxon>
        <taxon>Paracoccaceae</taxon>
        <taxon>Histidinibacterium</taxon>
    </lineage>
</organism>
<reference evidence="3 4" key="1">
    <citation type="submission" date="2018-10" db="EMBL/GenBank/DDBJ databases">
        <title>Histidinibacterium lentulum gen. nov., sp. nov., a marine bacterium from the culture broth of Picochlorum sp. 122.</title>
        <authorList>
            <person name="Wang G."/>
        </authorList>
    </citation>
    <scope>NUCLEOTIDE SEQUENCE [LARGE SCALE GENOMIC DNA]</scope>
    <source>
        <strain evidence="3 4">B17</strain>
    </source>
</reference>
<dbReference type="Gene3D" id="3.40.50.300">
    <property type="entry name" value="P-loop containing nucleotide triphosphate hydrolases"/>
    <property type="match status" value="1"/>
</dbReference>
<dbReference type="Proteomes" id="UP000268016">
    <property type="component" value="Unassembled WGS sequence"/>
</dbReference>
<evidence type="ECO:0000256" key="1">
    <source>
        <dbReference type="ARBA" id="ARBA00022679"/>
    </source>
</evidence>
<dbReference type="SUPFAM" id="SSF52540">
    <property type="entry name" value="P-loop containing nucleoside triphosphate hydrolases"/>
    <property type="match status" value="1"/>
</dbReference>
<keyword evidence="4" id="KW-1185">Reference proteome</keyword>
<dbReference type="GO" id="GO:0008146">
    <property type="term" value="F:sulfotransferase activity"/>
    <property type="evidence" value="ECO:0007669"/>
    <property type="project" value="InterPro"/>
</dbReference>
<dbReference type="Pfam" id="PF13469">
    <property type="entry name" value="Sulfotransfer_3"/>
    <property type="match status" value="1"/>
</dbReference>
<evidence type="ECO:0000313" key="4">
    <source>
        <dbReference type="Proteomes" id="UP000268016"/>
    </source>
</evidence>
<keyword evidence="1 3" id="KW-0808">Transferase</keyword>
<name>A0A3N2QS46_9RHOB</name>